<dbReference type="SUPFAM" id="SSF50800">
    <property type="entry name" value="PK beta-barrel domain-like"/>
    <property type="match status" value="1"/>
</dbReference>
<dbReference type="PANTHER" id="PTHR14237:SF19">
    <property type="entry name" value="MITOCHONDRIAL AMIDOXIME REDUCING COMPONENT 1"/>
    <property type="match status" value="1"/>
</dbReference>
<protein>
    <recommendedName>
        <fullName evidence="1">MOSC domain-containing protein</fullName>
    </recommendedName>
</protein>
<dbReference type="Pfam" id="PF03473">
    <property type="entry name" value="MOSC"/>
    <property type="match status" value="1"/>
</dbReference>
<evidence type="ECO:0000313" key="3">
    <source>
        <dbReference type="Proteomes" id="UP000177177"/>
    </source>
</evidence>
<dbReference type="SUPFAM" id="SSF141673">
    <property type="entry name" value="MOSC N-terminal domain-like"/>
    <property type="match status" value="1"/>
</dbReference>
<name>A0A1G2KY82_9BACT</name>
<dbReference type="InterPro" id="IPR005303">
    <property type="entry name" value="MOCOS_middle"/>
</dbReference>
<dbReference type="GO" id="GO:0030170">
    <property type="term" value="F:pyridoxal phosphate binding"/>
    <property type="evidence" value="ECO:0007669"/>
    <property type="project" value="InterPro"/>
</dbReference>
<dbReference type="Pfam" id="PF03476">
    <property type="entry name" value="MOSC_N"/>
    <property type="match status" value="1"/>
</dbReference>
<dbReference type="InterPro" id="IPR011037">
    <property type="entry name" value="Pyrv_Knase-like_insert_dom_sf"/>
</dbReference>
<comment type="caution">
    <text evidence="2">The sequence shown here is derived from an EMBL/GenBank/DDBJ whole genome shotgun (WGS) entry which is preliminary data.</text>
</comment>
<evidence type="ECO:0000259" key="1">
    <source>
        <dbReference type="PROSITE" id="PS51340"/>
    </source>
</evidence>
<dbReference type="GO" id="GO:0030151">
    <property type="term" value="F:molybdenum ion binding"/>
    <property type="evidence" value="ECO:0007669"/>
    <property type="project" value="InterPro"/>
</dbReference>
<gene>
    <name evidence="2" type="ORF">A3C92_01200</name>
</gene>
<dbReference type="GO" id="GO:0003824">
    <property type="term" value="F:catalytic activity"/>
    <property type="evidence" value="ECO:0007669"/>
    <property type="project" value="InterPro"/>
</dbReference>
<proteinExistence type="predicted"/>
<accession>A0A1G2KY82</accession>
<feature type="domain" description="MOSC" evidence="1">
    <location>
        <begin position="102"/>
        <end position="285"/>
    </location>
</feature>
<evidence type="ECO:0000313" key="2">
    <source>
        <dbReference type="EMBL" id="OHA03419.1"/>
    </source>
</evidence>
<reference evidence="2 3" key="1">
    <citation type="journal article" date="2016" name="Nat. Commun.">
        <title>Thousands of microbial genomes shed light on interconnected biogeochemical processes in an aquifer system.</title>
        <authorList>
            <person name="Anantharaman K."/>
            <person name="Brown C.T."/>
            <person name="Hug L.A."/>
            <person name="Sharon I."/>
            <person name="Castelle C.J."/>
            <person name="Probst A.J."/>
            <person name="Thomas B.C."/>
            <person name="Singh A."/>
            <person name="Wilkins M.J."/>
            <person name="Karaoz U."/>
            <person name="Brodie E.L."/>
            <person name="Williams K.H."/>
            <person name="Hubbard S.S."/>
            <person name="Banfield J.F."/>
        </authorList>
    </citation>
    <scope>NUCLEOTIDE SEQUENCE [LARGE SCALE GENOMIC DNA]</scope>
</reference>
<dbReference type="PANTHER" id="PTHR14237">
    <property type="entry name" value="MOLYBDOPTERIN COFACTOR SULFURASE MOSC"/>
    <property type="match status" value="1"/>
</dbReference>
<organism evidence="2 3">
    <name type="scientific">Candidatus Sungbacteria bacterium RIFCSPHIGHO2_02_FULL_53_17</name>
    <dbReference type="NCBI Taxonomy" id="1802275"/>
    <lineage>
        <taxon>Bacteria</taxon>
        <taxon>Candidatus Sungiibacteriota</taxon>
    </lineage>
</organism>
<dbReference type="InterPro" id="IPR005302">
    <property type="entry name" value="MoCF_Sase_C"/>
</dbReference>
<dbReference type="EMBL" id="MHQN01000019">
    <property type="protein sequence ID" value="OHA03419.1"/>
    <property type="molecule type" value="Genomic_DNA"/>
</dbReference>
<dbReference type="Gene3D" id="2.40.33.20">
    <property type="entry name" value="PK beta-barrel domain-like"/>
    <property type="match status" value="1"/>
</dbReference>
<sequence length="286" mass="31885">MMAPFVARIRLHLIKSCAGTDVPQAYLDVDGFVHDRDLVLVEPDGLFMSQRDFPRMALIRPHLGRLEALGRLQHSGILVVRAPSMPDLSVAFFHHQSDLNMPRTVRIHEDDGWGCDMGLEAAEWFGAFLANPCALVRMVHHARLHHSSVLDESFEVRGQDGYPVHILGAPSCDDLNHRASAYTPPENFRANILIGGINPYEEDTWVGRRICIGKAVMRVVKLNQRCPIPTVDQNVGELADDPWREEPLRTLLTYREAPEGGVTLGVNCVVDIPGDIHRGDTVEILA</sequence>
<dbReference type="Proteomes" id="UP000177177">
    <property type="component" value="Unassembled WGS sequence"/>
</dbReference>
<dbReference type="PROSITE" id="PS51340">
    <property type="entry name" value="MOSC"/>
    <property type="match status" value="1"/>
</dbReference>
<dbReference type="AlphaFoldDB" id="A0A1G2KY82"/>